<sequence length="249" mass="28292">MKIVRYRKSQKTLSFYKNNYKFHEPYQVLVDGTFCHAAIENKFDIQDQIPTYFHATTKILTTPCIIMETEKLGKKVNGAMLITKKFPVHKCLHDKNPVSGSKCLKSMIGDNNSSRYMIATQDRQLQEEVRKIPGVPLLYLHGCTPTLEAPSEASKKAAQEVIKGLVMTVDQQKTLKTLKEQTGLVEPQSVKCIKKRKQKGPNPLSCLKKKNNKNKINNNKPESSDSGKIRKRKRIKTPAHVKEILKSSI</sequence>
<evidence type="ECO:0000256" key="7">
    <source>
        <dbReference type="ARBA" id="ARBA00071400"/>
    </source>
</evidence>
<name>A0A834XPU4_APHGI</name>
<evidence type="ECO:0000259" key="9">
    <source>
        <dbReference type="Pfam" id="PF24779"/>
    </source>
</evidence>
<comment type="similarity">
    <text evidence="6">Belongs to the UTP23/FCF1 family. UTP23 subfamily.</text>
</comment>
<dbReference type="FunFam" id="3.40.50.1010:FF:000006">
    <property type="entry name" value="rRNA-processing protein UTP23 homolog"/>
    <property type="match status" value="1"/>
</dbReference>
<feature type="compositionally biased region" description="Basic residues" evidence="8">
    <location>
        <begin position="229"/>
        <end position="239"/>
    </location>
</feature>
<protein>
    <recommendedName>
        <fullName evidence="7">rRNA-processing protein UTP23 homolog</fullName>
    </recommendedName>
</protein>
<dbReference type="OrthoDB" id="25675at2759"/>
<comment type="function">
    <text evidence="5">Involved in rRNA-processing and ribosome biogenesis.</text>
</comment>
<dbReference type="AlphaFoldDB" id="A0A834XPU4"/>
<evidence type="ECO:0000256" key="8">
    <source>
        <dbReference type="SAM" id="MobiDB-lite"/>
    </source>
</evidence>
<feature type="region of interest" description="Disordered" evidence="8">
    <location>
        <begin position="194"/>
        <end position="249"/>
    </location>
</feature>
<evidence type="ECO:0000313" key="11">
    <source>
        <dbReference type="Proteomes" id="UP000639338"/>
    </source>
</evidence>
<dbReference type="Pfam" id="PF04900">
    <property type="entry name" value="Fcf1"/>
    <property type="match status" value="1"/>
</dbReference>
<evidence type="ECO:0000256" key="6">
    <source>
        <dbReference type="ARBA" id="ARBA00038503"/>
    </source>
</evidence>
<dbReference type="InterPro" id="IPR006984">
    <property type="entry name" value="Fcf1/UTP23"/>
</dbReference>
<evidence type="ECO:0000256" key="4">
    <source>
        <dbReference type="ARBA" id="ARBA00023242"/>
    </source>
</evidence>
<feature type="domain" description="UTP23 sensor motif region" evidence="9">
    <location>
        <begin position="194"/>
        <end position="210"/>
    </location>
</feature>
<dbReference type="CDD" id="cd09866">
    <property type="entry name" value="PIN_Fcf1-Utp23-H"/>
    <property type="match status" value="1"/>
</dbReference>
<dbReference type="SUPFAM" id="SSF88723">
    <property type="entry name" value="PIN domain-like"/>
    <property type="match status" value="1"/>
</dbReference>
<organism evidence="10 11">
    <name type="scientific">Aphidius gifuensis</name>
    <name type="common">Parasitoid wasp</name>
    <dbReference type="NCBI Taxonomy" id="684658"/>
    <lineage>
        <taxon>Eukaryota</taxon>
        <taxon>Metazoa</taxon>
        <taxon>Ecdysozoa</taxon>
        <taxon>Arthropoda</taxon>
        <taxon>Hexapoda</taxon>
        <taxon>Insecta</taxon>
        <taxon>Pterygota</taxon>
        <taxon>Neoptera</taxon>
        <taxon>Endopterygota</taxon>
        <taxon>Hymenoptera</taxon>
        <taxon>Apocrita</taxon>
        <taxon>Ichneumonoidea</taxon>
        <taxon>Braconidae</taxon>
        <taxon>Aphidiinae</taxon>
        <taxon>Aphidius</taxon>
    </lineage>
</organism>
<dbReference type="InterPro" id="IPR029060">
    <property type="entry name" value="PIN-like_dom_sf"/>
</dbReference>
<evidence type="ECO:0000313" key="10">
    <source>
        <dbReference type="EMBL" id="KAF7989245.1"/>
    </source>
</evidence>
<evidence type="ECO:0000256" key="1">
    <source>
        <dbReference type="ARBA" id="ARBA00004604"/>
    </source>
</evidence>
<accession>A0A834XPU4</accession>
<dbReference type="PANTHER" id="PTHR12416">
    <property type="entry name" value="RRNA-PROCESSING PROTEIN UTP23 HOMOLOG"/>
    <property type="match status" value="1"/>
</dbReference>
<evidence type="ECO:0000256" key="3">
    <source>
        <dbReference type="ARBA" id="ARBA00022552"/>
    </source>
</evidence>
<feature type="compositionally biased region" description="Basic and acidic residues" evidence="8">
    <location>
        <begin position="240"/>
        <end position="249"/>
    </location>
</feature>
<comment type="caution">
    <text evidence="10">The sequence shown here is derived from an EMBL/GenBank/DDBJ whole genome shotgun (WGS) entry which is preliminary data.</text>
</comment>
<dbReference type="Gene3D" id="3.40.50.1010">
    <property type="entry name" value="5'-nuclease"/>
    <property type="match status" value="1"/>
</dbReference>
<keyword evidence="11" id="KW-1185">Reference proteome</keyword>
<keyword evidence="2" id="KW-0690">Ribosome biogenesis</keyword>
<dbReference type="InterPro" id="IPR057776">
    <property type="entry name" value="UTP23_sensor"/>
</dbReference>
<dbReference type="GO" id="GO:0006364">
    <property type="term" value="P:rRNA processing"/>
    <property type="evidence" value="ECO:0007669"/>
    <property type="project" value="UniProtKB-KW"/>
</dbReference>
<keyword evidence="3" id="KW-0698">rRNA processing</keyword>
<dbReference type="Pfam" id="PF24779">
    <property type="entry name" value="UTP23_sensor"/>
    <property type="match status" value="1"/>
</dbReference>
<keyword evidence="4" id="KW-0539">Nucleus</keyword>
<evidence type="ECO:0000256" key="2">
    <source>
        <dbReference type="ARBA" id="ARBA00022517"/>
    </source>
</evidence>
<dbReference type="GO" id="GO:0032040">
    <property type="term" value="C:small-subunit processome"/>
    <property type="evidence" value="ECO:0007669"/>
    <property type="project" value="InterPro"/>
</dbReference>
<reference evidence="10 11" key="1">
    <citation type="submission" date="2020-08" db="EMBL/GenBank/DDBJ databases">
        <title>Aphidius gifuensis genome sequencing and assembly.</title>
        <authorList>
            <person name="Du Z."/>
        </authorList>
    </citation>
    <scope>NUCLEOTIDE SEQUENCE [LARGE SCALE GENOMIC DNA]</scope>
    <source>
        <strain evidence="10">YNYX2018</strain>
        <tissue evidence="10">Adults</tissue>
    </source>
</reference>
<gene>
    <name evidence="10" type="ORF">HCN44_007842</name>
</gene>
<evidence type="ECO:0000256" key="5">
    <source>
        <dbReference type="ARBA" id="ARBA00037300"/>
    </source>
</evidence>
<proteinExistence type="inferred from homology"/>
<dbReference type="EMBL" id="JACMRX010000005">
    <property type="protein sequence ID" value="KAF7989245.1"/>
    <property type="molecule type" value="Genomic_DNA"/>
</dbReference>
<comment type="subcellular location">
    <subcellularLocation>
        <location evidence="1">Nucleus</location>
        <location evidence="1">Nucleolus</location>
    </subcellularLocation>
</comment>
<dbReference type="Proteomes" id="UP000639338">
    <property type="component" value="Unassembled WGS sequence"/>
</dbReference>